<evidence type="ECO:0000256" key="3">
    <source>
        <dbReference type="ARBA" id="ARBA00022676"/>
    </source>
</evidence>
<feature type="transmembrane region" description="Helical" evidence="8">
    <location>
        <begin position="362"/>
        <end position="379"/>
    </location>
</feature>
<feature type="transmembrane region" description="Helical" evidence="8">
    <location>
        <begin position="210"/>
        <end position="230"/>
    </location>
</feature>
<evidence type="ECO:0000256" key="1">
    <source>
        <dbReference type="ARBA" id="ARBA00004651"/>
    </source>
</evidence>
<evidence type="ECO:0000256" key="2">
    <source>
        <dbReference type="ARBA" id="ARBA00022475"/>
    </source>
</evidence>
<keyword evidence="7 8" id="KW-0472">Membrane</keyword>
<dbReference type="Proteomes" id="UP000177026">
    <property type="component" value="Unassembled WGS sequence"/>
</dbReference>
<gene>
    <name evidence="10" type="ORF">A2866_03405</name>
</gene>
<evidence type="ECO:0000256" key="4">
    <source>
        <dbReference type="ARBA" id="ARBA00022679"/>
    </source>
</evidence>
<keyword evidence="5 8" id="KW-0812">Transmembrane</keyword>
<dbReference type="AlphaFoldDB" id="A0A1F7GT49"/>
<feature type="domain" description="Glycosyltransferase RgtA/B/C/D-like" evidence="9">
    <location>
        <begin position="68"/>
        <end position="224"/>
    </location>
</feature>
<sequence>MILSKQKKKILAGIGLFVFTAGCIALLYSVVKSGYYFQFNPDELFNTNTVYLILKGYQPYVDFYTVYSPLLHWLLTPLFLIYGITFEAVYASRILMIFLYIVRLFLLFLLVKRVFNYRAALISVLFFMLDPFMVFSAMQIRPDNLMLAFYTLFLLLFSYTIESKSAKRWFVSGLLLGLTLLINIKIVPSVGVFGLIFLYIIIKKRLYPQLLLFANGFCLIFLAFFAYFLIQGYVVEMFLHVFLDPFKLNNSIPFPTWLGYFYFSNPTIFGIDGKPLNWMFAWALPVMAFAGGYRSLFDAKRETDNAHYLKIILFLSLVIQWLSMLFIHSVFIQYYLPLNWLYAVFAAVLVDDLIFKIDMPRIVKAGTVVLTVGIVAFLIKTSITANLNRSQWRPDQQIQEWQAIWKEIPENNPAFPNVLFRKPIYPVLWGSTFSQYMRDRYPPAYLAIKKYNIPIMFLLNDEYFGYLDKESQDYIIQHYRREDGNIWRKVK</sequence>
<dbReference type="PANTHER" id="PTHR33908:SF11">
    <property type="entry name" value="MEMBRANE PROTEIN"/>
    <property type="match status" value="1"/>
</dbReference>
<evidence type="ECO:0000256" key="8">
    <source>
        <dbReference type="SAM" id="Phobius"/>
    </source>
</evidence>
<protein>
    <recommendedName>
        <fullName evidence="9">Glycosyltransferase RgtA/B/C/D-like domain-containing protein</fullName>
    </recommendedName>
</protein>
<dbReference type="Pfam" id="PF13231">
    <property type="entry name" value="PMT_2"/>
    <property type="match status" value="1"/>
</dbReference>
<evidence type="ECO:0000256" key="7">
    <source>
        <dbReference type="ARBA" id="ARBA00023136"/>
    </source>
</evidence>
<feature type="transmembrane region" description="Helical" evidence="8">
    <location>
        <begin position="64"/>
        <end position="82"/>
    </location>
</feature>
<dbReference type="PROSITE" id="PS51257">
    <property type="entry name" value="PROKAR_LIPOPROTEIN"/>
    <property type="match status" value="1"/>
</dbReference>
<feature type="transmembrane region" description="Helical" evidence="8">
    <location>
        <begin position="145"/>
        <end position="161"/>
    </location>
</feature>
<dbReference type="GO" id="GO:0016763">
    <property type="term" value="F:pentosyltransferase activity"/>
    <property type="evidence" value="ECO:0007669"/>
    <property type="project" value="TreeGrafter"/>
</dbReference>
<dbReference type="InterPro" id="IPR050297">
    <property type="entry name" value="LipidA_mod_glycosyltrf_83"/>
</dbReference>
<dbReference type="GO" id="GO:0005886">
    <property type="term" value="C:plasma membrane"/>
    <property type="evidence" value="ECO:0007669"/>
    <property type="project" value="UniProtKB-SubCell"/>
</dbReference>
<feature type="transmembrane region" description="Helical" evidence="8">
    <location>
        <begin position="173"/>
        <end position="198"/>
    </location>
</feature>
<keyword evidence="6 8" id="KW-1133">Transmembrane helix</keyword>
<name>A0A1F7GT49_9BACT</name>
<proteinExistence type="predicted"/>
<evidence type="ECO:0000313" key="11">
    <source>
        <dbReference type="Proteomes" id="UP000177026"/>
    </source>
</evidence>
<dbReference type="EMBL" id="MFZI01000004">
    <property type="protein sequence ID" value="OGK22178.1"/>
    <property type="molecule type" value="Genomic_DNA"/>
</dbReference>
<dbReference type="InterPro" id="IPR038731">
    <property type="entry name" value="RgtA/B/C-like"/>
</dbReference>
<accession>A0A1F7GT49</accession>
<evidence type="ECO:0000256" key="5">
    <source>
        <dbReference type="ARBA" id="ARBA00022692"/>
    </source>
</evidence>
<comment type="caution">
    <text evidence="10">The sequence shown here is derived from an EMBL/GenBank/DDBJ whole genome shotgun (WGS) entry which is preliminary data.</text>
</comment>
<keyword evidence="3" id="KW-0328">Glycosyltransferase</keyword>
<feature type="transmembrane region" description="Helical" evidence="8">
    <location>
        <begin position="12"/>
        <end position="31"/>
    </location>
</feature>
<evidence type="ECO:0000313" key="10">
    <source>
        <dbReference type="EMBL" id="OGK22178.1"/>
    </source>
</evidence>
<organism evidence="10 11">
    <name type="scientific">Candidatus Roizmanbacteria bacterium RIFCSPHIGHO2_01_FULL_39_8</name>
    <dbReference type="NCBI Taxonomy" id="1802033"/>
    <lineage>
        <taxon>Bacteria</taxon>
        <taxon>Candidatus Roizmaniibacteriota</taxon>
    </lineage>
</organism>
<keyword evidence="4" id="KW-0808">Transferase</keyword>
<dbReference type="PANTHER" id="PTHR33908">
    <property type="entry name" value="MANNOSYLTRANSFERASE YKCB-RELATED"/>
    <property type="match status" value="1"/>
</dbReference>
<reference evidence="10 11" key="1">
    <citation type="journal article" date="2016" name="Nat. Commun.">
        <title>Thousands of microbial genomes shed light on interconnected biogeochemical processes in an aquifer system.</title>
        <authorList>
            <person name="Anantharaman K."/>
            <person name="Brown C.T."/>
            <person name="Hug L.A."/>
            <person name="Sharon I."/>
            <person name="Castelle C.J."/>
            <person name="Probst A.J."/>
            <person name="Thomas B.C."/>
            <person name="Singh A."/>
            <person name="Wilkins M.J."/>
            <person name="Karaoz U."/>
            <person name="Brodie E.L."/>
            <person name="Williams K.H."/>
            <person name="Hubbard S.S."/>
            <person name="Banfield J.F."/>
        </authorList>
    </citation>
    <scope>NUCLEOTIDE SEQUENCE [LARGE SCALE GENOMIC DNA]</scope>
</reference>
<feature type="transmembrane region" description="Helical" evidence="8">
    <location>
        <begin position="308"/>
        <end position="332"/>
    </location>
</feature>
<feature type="transmembrane region" description="Helical" evidence="8">
    <location>
        <begin position="94"/>
        <end position="111"/>
    </location>
</feature>
<evidence type="ECO:0000259" key="9">
    <source>
        <dbReference type="Pfam" id="PF13231"/>
    </source>
</evidence>
<feature type="transmembrane region" description="Helical" evidence="8">
    <location>
        <begin position="117"/>
        <end position="138"/>
    </location>
</feature>
<evidence type="ECO:0000256" key="6">
    <source>
        <dbReference type="ARBA" id="ARBA00022989"/>
    </source>
</evidence>
<keyword evidence="2" id="KW-1003">Cell membrane</keyword>
<comment type="subcellular location">
    <subcellularLocation>
        <location evidence="1">Cell membrane</location>
        <topology evidence="1">Multi-pass membrane protein</topology>
    </subcellularLocation>
</comment>
<dbReference type="GO" id="GO:0009103">
    <property type="term" value="P:lipopolysaccharide biosynthetic process"/>
    <property type="evidence" value="ECO:0007669"/>
    <property type="project" value="UniProtKB-ARBA"/>
</dbReference>
<feature type="transmembrane region" description="Helical" evidence="8">
    <location>
        <begin position="276"/>
        <end position="296"/>
    </location>
</feature>